<organism evidence="1 2">
    <name type="scientific">Bacillus phage Anath</name>
    <dbReference type="NCBI Taxonomy" id="2108114"/>
    <lineage>
        <taxon>Viruses</taxon>
        <taxon>Duplodnaviria</taxon>
        <taxon>Heunggongvirae</taxon>
        <taxon>Uroviricota</taxon>
        <taxon>Caudoviricetes</taxon>
        <taxon>Ehrlichviridae</taxon>
        <taxon>Anathvirus</taxon>
        <taxon>Anathvirus anath</taxon>
    </lineage>
</organism>
<sequence>MQPLQRNGYSGEQMREVLQAKSKARNIRFRYDLLDKNLNFKRTLTNILDGEVAFSAFSAIKRTAKFTLKEDYIPAHIERTTRKVNYYTGQSSNVFNLKFESWSKTNVVMDNGEMRLQPYNGTIGNSALESGWRTVTDTPEGAHGWMAGEFKPWANGVNFYTVGQGGGWQGDYAQEVKRDTASQQPVGMQTLSNALITASGSQKIYASFFYRLFANEVHPNYVYALSSAGNVRITENVTMTNTGFNNWYRWEGEVTIPAGRASAGYGLLIACDSAVNQGINNYDNIYFGTNKAVYSGVATSPVLDMSNDVYQGVDIPRVKSTELQLSKVTGSPTREGSWMPENIVKTRYSLDSGTTWSSWATTNEYSSLGVPAGSDARQLRVQLQWNAGRHNSSDNVRLKYVNVAVTYEEDTLIPKTDVINYLSDRIKPYMEVEMPDGNWVEFPLGVFLLNSPTRSDQVKGVYRDVEAYDQLVVLQEDRALWNRTFWGNPHEEVADLLESLGFNRKFISIPPTTKSSVWNFPIGTPIIEIINKMLDTAGYTPLWVDSNGVFRSSPYILPSDKPAEYTYQDNDMSVIYNGMNEELDLFNTANYFIVIQSNVEKAPLWKARANNDPLSPLSTVSTGRRIVDYREVDNLETQAELDAYTERLLQETTMAYSKIKFETALMPFHEYQDCIRVRYSELEIDDRFIETGWKMQLKVGGTMEHEARKVVNI</sequence>
<evidence type="ECO:0008006" key="3">
    <source>
        <dbReference type="Google" id="ProtNLM"/>
    </source>
</evidence>
<evidence type="ECO:0000313" key="1">
    <source>
        <dbReference type="EMBL" id="AVO23032.1"/>
    </source>
</evidence>
<proteinExistence type="predicted"/>
<dbReference type="Proteomes" id="UP000241367">
    <property type="component" value="Segment"/>
</dbReference>
<dbReference type="EMBL" id="MG983742">
    <property type="protein sequence ID" value="AVO23032.1"/>
    <property type="molecule type" value="Genomic_DNA"/>
</dbReference>
<protein>
    <recommendedName>
        <fullName evidence="3">Minor tail protein</fullName>
    </recommendedName>
</protein>
<evidence type="ECO:0000313" key="2">
    <source>
        <dbReference type="Proteomes" id="UP000241367"/>
    </source>
</evidence>
<name>A0A2P1JUK1_9CAUD</name>
<keyword evidence="2" id="KW-1185">Reference proteome</keyword>
<accession>A0A2P1JUK1</accession>
<reference evidence="2" key="1">
    <citation type="submission" date="2018-02" db="EMBL/GenBank/DDBJ databases">
        <authorList>
            <person name="Cohen D.B."/>
            <person name="Kent A.D."/>
        </authorList>
    </citation>
    <scope>NUCLEOTIDE SEQUENCE [LARGE SCALE GENOMIC DNA]</scope>
</reference>